<dbReference type="eggNOG" id="ENOG502QQJ9">
    <property type="taxonomic scope" value="Eukaryota"/>
</dbReference>
<evidence type="ECO:0000313" key="3">
    <source>
        <dbReference type="Proteomes" id="UP000007014"/>
    </source>
</evidence>
<sequence length="369" mass="42237">MNPLDYRGLNFCAYPAWWGLERGAATGKTSLSPSVRWVRRDVTCAGVSDWLGHSVNDQGSRQRPTNRPRFSVNGKRQPKGTRSLVCSKWFPFPGLSEDRDTQRDQRNKRSPDYAANAGTVIETLRSDYPHLFERDPNFEVYSPTITLVDRTSGNVLQGLGAYKAVFWVLRLHGKLLFSERSIEITSLFHDEREGTVYIRWIMRGRLRRWVPLLGLGAFRLRPEQDAPGWQESTSWEEETRIRQLEGYSMYYLNLDGWVEQHALDNIQHTRLRLRPLVESILGLGTLQPLRGRQPALHLERLRSGVEWFMAYLRAQMALQTVPALEGSVYLWQEEEANEPGTNEDNTQEAIRPWSDGGTQGPGPNGEPTA</sequence>
<accession>M1VC28</accession>
<dbReference type="OrthoDB" id="44820at2759"/>
<keyword evidence="3" id="KW-1185">Reference proteome</keyword>
<dbReference type="InterPro" id="IPR018790">
    <property type="entry name" value="DUF2358"/>
</dbReference>
<dbReference type="AlphaFoldDB" id="M1VC28"/>
<evidence type="ECO:0000256" key="1">
    <source>
        <dbReference type="SAM" id="MobiDB-lite"/>
    </source>
</evidence>
<feature type="compositionally biased region" description="Polar residues" evidence="1">
    <location>
        <begin position="339"/>
        <end position="348"/>
    </location>
</feature>
<organism evidence="2 3">
    <name type="scientific">Cyanidioschyzon merolae (strain NIES-3377 / 10D)</name>
    <name type="common">Unicellular red alga</name>
    <dbReference type="NCBI Taxonomy" id="280699"/>
    <lineage>
        <taxon>Eukaryota</taxon>
        <taxon>Rhodophyta</taxon>
        <taxon>Bangiophyceae</taxon>
        <taxon>Cyanidiales</taxon>
        <taxon>Cyanidiaceae</taxon>
        <taxon>Cyanidioschyzon</taxon>
    </lineage>
</organism>
<dbReference type="Gramene" id="CMS418CT">
    <property type="protein sequence ID" value="CMS418CT"/>
    <property type="gene ID" value="CMS418C"/>
</dbReference>
<dbReference type="RefSeq" id="XP_005539015.1">
    <property type="nucleotide sequence ID" value="XM_005538958.1"/>
</dbReference>
<gene>
    <name evidence="2" type="ORF">CYME_CMS418C</name>
</gene>
<dbReference type="Proteomes" id="UP000007014">
    <property type="component" value="Chromosome 19"/>
</dbReference>
<protein>
    <submittedName>
        <fullName evidence="2">Uncharacterized protein</fullName>
    </submittedName>
</protein>
<dbReference type="HOGENOM" id="CLU_750906_0_0_1"/>
<feature type="compositionally biased region" description="Polar residues" evidence="1">
    <location>
        <begin position="55"/>
        <end position="65"/>
    </location>
</feature>
<dbReference type="EMBL" id="AP006501">
    <property type="protein sequence ID" value="BAM82979.1"/>
    <property type="molecule type" value="Genomic_DNA"/>
</dbReference>
<feature type="region of interest" description="Disordered" evidence="1">
    <location>
        <begin position="334"/>
        <end position="369"/>
    </location>
</feature>
<reference evidence="2 3" key="1">
    <citation type="journal article" date="2004" name="Nature">
        <title>Genome sequence of the ultrasmall unicellular red alga Cyanidioschyzon merolae 10D.</title>
        <authorList>
            <person name="Matsuzaki M."/>
            <person name="Misumi O."/>
            <person name="Shin-i T."/>
            <person name="Maruyama S."/>
            <person name="Takahara M."/>
            <person name="Miyagishima S."/>
            <person name="Mori T."/>
            <person name="Nishida K."/>
            <person name="Yagisawa F."/>
            <person name="Nishida K."/>
            <person name="Yoshida Y."/>
            <person name="Nishimura Y."/>
            <person name="Nakao S."/>
            <person name="Kobayashi T."/>
            <person name="Momoyama Y."/>
            <person name="Higashiyama T."/>
            <person name="Minoda A."/>
            <person name="Sano M."/>
            <person name="Nomoto H."/>
            <person name="Oishi K."/>
            <person name="Hayashi H."/>
            <person name="Ohta F."/>
            <person name="Nishizaka S."/>
            <person name="Haga S."/>
            <person name="Miura S."/>
            <person name="Morishita T."/>
            <person name="Kabeya Y."/>
            <person name="Terasawa K."/>
            <person name="Suzuki Y."/>
            <person name="Ishii Y."/>
            <person name="Asakawa S."/>
            <person name="Takano H."/>
            <person name="Ohta N."/>
            <person name="Kuroiwa H."/>
            <person name="Tanaka K."/>
            <person name="Shimizu N."/>
            <person name="Sugano S."/>
            <person name="Sato N."/>
            <person name="Nozaki H."/>
            <person name="Ogasawara N."/>
            <person name="Kohara Y."/>
            <person name="Kuroiwa T."/>
        </authorList>
    </citation>
    <scope>NUCLEOTIDE SEQUENCE [LARGE SCALE GENOMIC DNA]</scope>
    <source>
        <strain evidence="2 3">10D</strain>
    </source>
</reference>
<dbReference type="PANTHER" id="PTHR31094:SF2">
    <property type="entry name" value="RIKEN CDNA 2310061I04 GENE"/>
    <property type="match status" value="1"/>
</dbReference>
<dbReference type="GeneID" id="16997474"/>
<evidence type="ECO:0000313" key="2">
    <source>
        <dbReference type="EMBL" id="BAM82979.1"/>
    </source>
</evidence>
<dbReference type="KEGG" id="cme:CYME_CMS418C"/>
<dbReference type="Pfam" id="PF10184">
    <property type="entry name" value="DUF2358"/>
    <property type="match status" value="1"/>
</dbReference>
<dbReference type="PANTHER" id="PTHR31094">
    <property type="entry name" value="RIKEN CDNA 2310061I04 GENE"/>
    <property type="match status" value="1"/>
</dbReference>
<proteinExistence type="predicted"/>
<feature type="region of interest" description="Disordered" evidence="1">
    <location>
        <begin position="53"/>
        <end position="80"/>
    </location>
</feature>
<reference evidence="2 3" key="2">
    <citation type="journal article" date="2007" name="BMC Biol.">
        <title>A 100%-complete sequence reveals unusually simple genomic features in the hot-spring red alga Cyanidioschyzon merolae.</title>
        <authorList>
            <person name="Nozaki H."/>
            <person name="Takano H."/>
            <person name="Misumi O."/>
            <person name="Terasawa K."/>
            <person name="Matsuzaki M."/>
            <person name="Maruyama S."/>
            <person name="Nishida K."/>
            <person name="Yagisawa F."/>
            <person name="Yoshida Y."/>
            <person name="Fujiwara T."/>
            <person name="Takio S."/>
            <person name="Tamura K."/>
            <person name="Chung S.J."/>
            <person name="Nakamura S."/>
            <person name="Kuroiwa H."/>
            <person name="Tanaka K."/>
            <person name="Sato N."/>
            <person name="Kuroiwa T."/>
        </authorList>
    </citation>
    <scope>NUCLEOTIDE SEQUENCE [LARGE SCALE GENOMIC DNA]</scope>
    <source>
        <strain evidence="2 3">10D</strain>
    </source>
</reference>
<name>M1VC28_CYAM1</name>